<dbReference type="SUPFAM" id="SSF51735">
    <property type="entry name" value="NAD(P)-binding Rossmann-fold domains"/>
    <property type="match status" value="1"/>
</dbReference>
<dbReference type="Gene3D" id="3.40.50.720">
    <property type="entry name" value="NAD(P)-binding Rossmann-like Domain"/>
    <property type="match status" value="1"/>
</dbReference>
<dbReference type="InterPro" id="IPR050425">
    <property type="entry name" value="NAD(P)_dehydrat-like"/>
</dbReference>
<comment type="similarity">
    <text evidence="2">Belongs to the NAD(P)-dependent epimerase/dehydratase family. Dihydroflavonol-4-reductase subfamily.</text>
</comment>
<proteinExistence type="inferred from homology"/>
<dbReference type="EMBL" id="CDPU01000114">
    <property type="protein sequence ID" value="CEO57611.1"/>
    <property type="molecule type" value="Genomic_DNA"/>
</dbReference>
<sequence>MAFINDSVLPQGSIVLVTGANGLVGANVVDIFLQFGFKVRGTVRDTQKHGWLVPFFEEKYGRGAFELVEVKDLLKEGVSALIHIASDVSFGCNPHEVITPSVEGAINALKAAYAEPSVKRFIQCSSASAAVQGIPVGESPITTTKDTYNEVAIALAWKEPYSAERGGDVYAASKTQQEQAIWKYHKEHQARRSGLVVNTVMVEEHQAKNWEKECSRFELVVLPNLIFGKSLDKEKFGYPSTTGALAALFTGQAQPMHKMLIGHYFVNIGDVARLFLAAATFSDVQSERIFAFGGEFSFSKALDIFRKHYPERQFMENFSQDHAWHTIPQRERAEELLKRFCQPGWVQLEQTVLDNVPL</sequence>
<evidence type="ECO:0000313" key="4">
    <source>
        <dbReference type="EMBL" id="CEO57611.1"/>
    </source>
</evidence>
<name>A0A0B7KRX8_BIOOC</name>
<reference evidence="4" key="1">
    <citation type="submission" date="2015-01" db="EMBL/GenBank/DDBJ databases">
        <authorList>
            <person name="Durling Mikael"/>
        </authorList>
    </citation>
    <scope>NUCLEOTIDE SEQUENCE</scope>
</reference>
<dbReference type="InterPro" id="IPR036291">
    <property type="entry name" value="NAD(P)-bd_dom_sf"/>
</dbReference>
<evidence type="ECO:0000256" key="2">
    <source>
        <dbReference type="ARBA" id="ARBA00023445"/>
    </source>
</evidence>
<evidence type="ECO:0000256" key="1">
    <source>
        <dbReference type="ARBA" id="ARBA00023002"/>
    </source>
</evidence>
<keyword evidence="1" id="KW-0560">Oxidoreductase</keyword>
<dbReference type="AlphaFoldDB" id="A0A0B7KRX8"/>
<protein>
    <recommendedName>
        <fullName evidence="3">NAD-dependent epimerase/dehydratase domain-containing protein</fullName>
    </recommendedName>
</protein>
<dbReference type="PANTHER" id="PTHR10366">
    <property type="entry name" value="NAD DEPENDENT EPIMERASE/DEHYDRATASE"/>
    <property type="match status" value="1"/>
</dbReference>
<dbReference type="PANTHER" id="PTHR10366:SF562">
    <property type="entry name" value="ALDEHYDE REDUCTASE II (AFU_ORTHOLOGUE AFUA_1G11360)"/>
    <property type="match status" value="1"/>
</dbReference>
<dbReference type="GO" id="GO:0016616">
    <property type="term" value="F:oxidoreductase activity, acting on the CH-OH group of donors, NAD or NADP as acceptor"/>
    <property type="evidence" value="ECO:0007669"/>
    <property type="project" value="TreeGrafter"/>
</dbReference>
<gene>
    <name evidence="4" type="ORF">BN869_000013669_1</name>
</gene>
<feature type="domain" description="NAD-dependent epimerase/dehydratase" evidence="3">
    <location>
        <begin position="15"/>
        <end position="195"/>
    </location>
</feature>
<accession>A0A0B7KRX8</accession>
<evidence type="ECO:0000259" key="3">
    <source>
        <dbReference type="Pfam" id="PF01370"/>
    </source>
</evidence>
<dbReference type="InterPro" id="IPR001509">
    <property type="entry name" value="Epimerase_deHydtase"/>
</dbReference>
<dbReference type="Pfam" id="PF01370">
    <property type="entry name" value="Epimerase"/>
    <property type="match status" value="1"/>
</dbReference>
<organism evidence="4">
    <name type="scientific">Bionectria ochroleuca</name>
    <name type="common">Gliocladium roseum</name>
    <dbReference type="NCBI Taxonomy" id="29856"/>
    <lineage>
        <taxon>Eukaryota</taxon>
        <taxon>Fungi</taxon>
        <taxon>Dikarya</taxon>
        <taxon>Ascomycota</taxon>
        <taxon>Pezizomycotina</taxon>
        <taxon>Sordariomycetes</taxon>
        <taxon>Hypocreomycetidae</taxon>
        <taxon>Hypocreales</taxon>
        <taxon>Bionectriaceae</taxon>
        <taxon>Clonostachys</taxon>
    </lineage>
</organism>